<evidence type="ECO:0000313" key="2">
    <source>
        <dbReference type="EMBL" id="MCF1750576.1"/>
    </source>
</evidence>
<keyword evidence="1" id="KW-0812">Transmembrane</keyword>
<comment type="caution">
    <text evidence="2">The sequence shown here is derived from an EMBL/GenBank/DDBJ whole genome shotgun (WGS) entry which is preliminary data.</text>
</comment>
<evidence type="ECO:0000256" key="1">
    <source>
        <dbReference type="SAM" id="Phobius"/>
    </source>
</evidence>
<protein>
    <submittedName>
        <fullName evidence="2">Rod shape-determining protein MreD</fullName>
    </submittedName>
</protein>
<name>A0ABS9BTU6_9BACT</name>
<reference evidence="2 3" key="1">
    <citation type="submission" date="2022-01" db="EMBL/GenBank/DDBJ databases">
        <title>Mariniradius saccharolyticus sp. nov., isolated from sediment of a river.</title>
        <authorList>
            <person name="Liu H."/>
        </authorList>
    </citation>
    <scope>NUCLEOTIDE SEQUENCE [LARGE SCALE GENOMIC DNA]</scope>
    <source>
        <strain evidence="2 3">RY-2</strain>
    </source>
</reference>
<accession>A0ABS9BTU6</accession>
<organism evidence="2 3">
    <name type="scientific">Mariniradius sediminis</name>
    <dbReference type="NCBI Taxonomy" id="2909237"/>
    <lineage>
        <taxon>Bacteria</taxon>
        <taxon>Pseudomonadati</taxon>
        <taxon>Bacteroidota</taxon>
        <taxon>Cytophagia</taxon>
        <taxon>Cytophagales</taxon>
        <taxon>Cyclobacteriaceae</taxon>
        <taxon>Mariniradius</taxon>
    </lineage>
</organism>
<feature type="transmembrane region" description="Helical" evidence="1">
    <location>
        <begin position="106"/>
        <end position="128"/>
    </location>
</feature>
<keyword evidence="1" id="KW-0472">Membrane</keyword>
<feature type="transmembrane region" description="Helical" evidence="1">
    <location>
        <begin position="67"/>
        <end position="85"/>
    </location>
</feature>
<proteinExistence type="predicted"/>
<feature type="transmembrane region" description="Helical" evidence="1">
    <location>
        <begin position="6"/>
        <end position="23"/>
    </location>
</feature>
<dbReference type="RefSeq" id="WP_234860663.1">
    <property type="nucleotide sequence ID" value="NZ_JAKEVZ010000003.1"/>
</dbReference>
<feature type="transmembrane region" description="Helical" evidence="1">
    <location>
        <begin position="148"/>
        <end position="167"/>
    </location>
</feature>
<keyword evidence="1" id="KW-1133">Transmembrane helix</keyword>
<sequence length="173" mass="19671">MTSIRIISLAVAGILYFLAQVLILKNLVLFGVAFCFLYLMFIILLPMEVKTIPSLLISFVLGLGVDMFYDTMGIHTSALLVVGFVRSRWLRMLVSSGTFDEDMQPTVVNMGLQWFLSYSLPLVLIHHLVFFYVESLGTGLFFDSLQKIIASVIFVTIMSIIVQLLFYRRRRGI</sequence>
<dbReference type="EMBL" id="JAKEVZ010000003">
    <property type="protein sequence ID" value="MCF1750576.1"/>
    <property type="molecule type" value="Genomic_DNA"/>
</dbReference>
<feature type="transmembrane region" description="Helical" evidence="1">
    <location>
        <begin position="28"/>
        <end position="47"/>
    </location>
</feature>
<keyword evidence="3" id="KW-1185">Reference proteome</keyword>
<dbReference type="Proteomes" id="UP001201449">
    <property type="component" value="Unassembled WGS sequence"/>
</dbReference>
<evidence type="ECO:0000313" key="3">
    <source>
        <dbReference type="Proteomes" id="UP001201449"/>
    </source>
</evidence>
<gene>
    <name evidence="2" type="ORF">L0U89_05785</name>
</gene>